<proteinExistence type="predicted"/>
<feature type="compositionally biased region" description="Basic and acidic residues" evidence="1">
    <location>
        <begin position="63"/>
        <end position="75"/>
    </location>
</feature>
<organism evidence="2 3">
    <name type="scientific">Cirrhinus mrigala</name>
    <name type="common">Mrigala</name>
    <dbReference type="NCBI Taxonomy" id="683832"/>
    <lineage>
        <taxon>Eukaryota</taxon>
        <taxon>Metazoa</taxon>
        <taxon>Chordata</taxon>
        <taxon>Craniata</taxon>
        <taxon>Vertebrata</taxon>
        <taxon>Euteleostomi</taxon>
        <taxon>Actinopterygii</taxon>
        <taxon>Neopterygii</taxon>
        <taxon>Teleostei</taxon>
        <taxon>Ostariophysi</taxon>
        <taxon>Cypriniformes</taxon>
        <taxon>Cyprinidae</taxon>
        <taxon>Labeoninae</taxon>
        <taxon>Labeonini</taxon>
        <taxon>Cirrhinus</taxon>
    </lineage>
</organism>
<feature type="non-terminal residue" evidence="2">
    <location>
        <position position="1"/>
    </location>
</feature>
<accession>A0ABD0RX83</accession>
<gene>
    <name evidence="2" type="ORF">M9458_000714</name>
</gene>
<keyword evidence="3" id="KW-1185">Reference proteome</keyword>
<comment type="caution">
    <text evidence="2">The sequence shown here is derived from an EMBL/GenBank/DDBJ whole genome shotgun (WGS) entry which is preliminary data.</text>
</comment>
<feature type="region of interest" description="Disordered" evidence="1">
    <location>
        <begin position="47"/>
        <end position="75"/>
    </location>
</feature>
<dbReference type="EMBL" id="JAMKFB020000001">
    <property type="protein sequence ID" value="KAL0202696.1"/>
    <property type="molecule type" value="Genomic_DNA"/>
</dbReference>
<evidence type="ECO:0000313" key="3">
    <source>
        <dbReference type="Proteomes" id="UP001529510"/>
    </source>
</evidence>
<dbReference type="AlphaFoldDB" id="A0ABD0RX83"/>
<feature type="region of interest" description="Disordered" evidence="1">
    <location>
        <begin position="1"/>
        <end position="20"/>
    </location>
</feature>
<evidence type="ECO:0000313" key="2">
    <source>
        <dbReference type="EMBL" id="KAL0202696.1"/>
    </source>
</evidence>
<sequence length="75" mass="8205">TDEMFETVLPTEKEQDGGTTALSTADVEISVLEKAQSQEVIVVEKPVIAGGTQPTNPRRSAREKRSPARFKDYVA</sequence>
<reference evidence="2 3" key="1">
    <citation type="submission" date="2024-05" db="EMBL/GenBank/DDBJ databases">
        <title>Genome sequencing and assembly of Indian major carp, Cirrhinus mrigala (Hamilton, 1822).</title>
        <authorList>
            <person name="Mohindra V."/>
            <person name="Chowdhury L.M."/>
            <person name="Lal K."/>
            <person name="Jena J.K."/>
        </authorList>
    </citation>
    <scope>NUCLEOTIDE SEQUENCE [LARGE SCALE GENOMIC DNA]</scope>
    <source>
        <strain evidence="2">CM1030</strain>
        <tissue evidence="2">Blood</tissue>
    </source>
</reference>
<dbReference type="Proteomes" id="UP001529510">
    <property type="component" value="Unassembled WGS sequence"/>
</dbReference>
<name>A0ABD0RX83_CIRMR</name>
<evidence type="ECO:0000256" key="1">
    <source>
        <dbReference type="SAM" id="MobiDB-lite"/>
    </source>
</evidence>
<protein>
    <submittedName>
        <fullName evidence="2">Uncharacterized protein</fullName>
    </submittedName>
</protein>